<evidence type="ECO:0000256" key="1">
    <source>
        <dbReference type="SAM" id="MobiDB-lite"/>
    </source>
</evidence>
<feature type="chain" id="PRO_5019271735" evidence="2">
    <location>
        <begin position="23"/>
        <end position="522"/>
    </location>
</feature>
<dbReference type="PROSITE" id="PS51257">
    <property type="entry name" value="PROKAR_LIPOPROTEIN"/>
    <property type="match status" value="1"/>
</dbReference>
<keyword evidence="3" id="KW-0449">Lipoprotein</keyword>
<feature type="signal peptide" evidence="2">
    <location>
        <begin position="1"/>
        <end position="22"/>
    </location>
</feature>
<name>A0A449A8H2_9BACT</name>
<feature type="compositionally biased region" description="Low complexity" evidence="1">
    <location>
        <begin position="373"/>
        <end position="382"/>
    </location>
</feature>
<dbReference type="Proteomes" id="UP000290942">
    <property type="component" value="Chromosome"/>
</dbReference>
<keyword evidence="2" id="KW-0732">Signal</keyword>
<dbReference type="RefSeq" id="WP_129687505.1">
    <property type="nucleotide sequence ID" value="NZ_LR214970.1"/>
</dbReference>
<feature type="compositionally biased region" description="Polar residues" evidence="1">
    <location>
        <begin position="342"/>
        <end position="358"/>
    </location>
</feature>
<sequence>MKKKLGFLITSCMSVSALPLFAAACKNEQANAGKQEEVDVNTLFKISLPKNTEKKPSELKPKDIVVEILNNDVNVKIQKVEFKDGKGVLVSYLATNTKTNKIVDEKTITLEVTTKKDQAEPKKDKKYDDLVTVSVDESKKSKVADEATKEDIIVSKAEGETFTTEVLEVKVQNKNLDTVNVKIKVVDGKIEKTITKTISGFKEATPNDVKEGYLIFKDLEIVDADQAKKWLKEAKNGTIVYYDYKTHEFYTKKFDNKNPNDSERFAILKPKQTPKWGIETASPDAKQGNKEFKGTAKLVKEENKVGIEFKISKYNSETKTANFFDMVKKSNLIDIPEIKTTESAGANSNGTIDTPNSGKSEKPQGDQPGGGNANSSGAENGNVLNENDISQTLMIPELYKPSLSGKLFVVEEETNKGDIIKGLDEAIKSSQSSLRIDAGKLNIKRGKSLKGISFVKEIDSSIVKKINTHGSKGASIGYKFNGSRKGIKVENIGGNKYKLSWYLITKDGKPTDTIFTQEIDLS</sequence>
<evidence type="ECO:0000256" key="2">
    <source>
        <dbReference type="SAM" id="SignalP"/>
    </source>
</evidence>
<feature type="region of interest" description="Disordered" evidence="1">
    <location>
        <begin position="342"/>
        <end position="383"/>
    </location>
</feature>
<accession>A0A449A8H2</accession>
<organism evidence="3 4">
    <name type="scientific">Mycoplasmopsis bovigenitalium</name>
    <dbReference type="NCBI Taxonomy" id="2112"/>
    <lineage>
        <taxon>Bacteria</taxon>
        <taxon>Bacillati</taxon>
        <taxon>Mycoplasmatota</taxon>
        <taxon>Mycoplasmoidales</taxon>
        <taxon>Metamycoplasmataceae</taxon>
        <taxon>Mycoplasmopsis</taxon>
    </lineage>
</organism>
<dbReference type="EMBL" id="LR214970">
    <property type="protein sequence ID" value="VEU60562.1"/>
    <property type="molecule type" value="Genomic_DNA"/>
</dbReference>
<protein>
    <submittedName>
        <fullName evidence="3">Lipoprotein</fullName>
    </submittedName>
</protein>
<reference evidence="3 4" key="1">
    <citation type="submission" date="2019-01" db="EMBL/GenBank/DDBJ databases">
        <authorList>
            <consortium name="Pathogen Informatics"/>
        </authorList>
    </citation>
    <scope>NUCLEOTIDE SEQUENCE [LARGE SCALE GENOMIC DNA]</scope>
    <source>
        <strain evidence="3 4">NCTC10122</strain>
    </source>
</reference>
<dbReference type="AlphaFoldDB" id="A0A449A8H2"/>
<gene>
    <name evidence="3" type="ORF">NCTC10122_00157</name>
</gene>
<evidence type="ECO:0000313" key="4">
    <source>
        <dbReference type="Proteomes" id="UP000290942"/>
    </source>
</evidence>
<proteinExistence type="predicted"/>
<evidence type="ECO:0000313" key="3">
    <source>
        <dbReference type="EMBL" id="VEU60562.1"/>
    </source>
</evidence>